<protein>
    <submittedName>
        <fullName evidence="2">Uncharacterized protein</fullName>
    </submittedName>
</protein>
<dbReference type="PANTHER" id="PTHR33312:SF21">
    <property type="entry name" value="MEMBRANE-ASSOCIATED KINASE REGULATOR 3-RELATED"/>
    <property type="match status" value="1"/>
</dbReference>
<name>A0AAP0J3P2_9MAGN</name>
<feature type="region of interest" description="Disordered" evidence="1">
    <location>
        <begin position="29"/>
        <end position="60"/>
    </location>
</feature>
<dbReference type="EMBL" id="JBBNAG010000006">
    <property type="protein sequence ID" value="KAK9126884.1"/>
    <property type="molecule type" value="Genomic_DNA"/>
</dbReference>
<evidence type="ECO:0000313" key="2">
    <source>
        <dbReference type="EMBL" id="KAK9126884.1"/>
    </source>
</evidence>
<reference evidence="2 3" key="1">
    <citation type="submission" date="2024-01" db="EMBL/GenBank/DDBJ databases">
        <title>Genome assemblies of Stephania.</title>
        <authorList>
            <person name="Yang L."/>
        </authorList>
    </citation>
    <scope>NUCLEOTIDE SEQUENCE [LARGE SCALE GENOMIC DNA]</scope>
    <source>
        <strain evidence="2">JXDWG</strain>
        <tissue evidence="2">Leaf</tissue>
    </source>
</reference>
<organism evidence="2 3">
    <name type="scientific">Stephania cephalantha</name>
    <dbReference type="NCBI Taxonomy" id="152367"/>
    <lineage>
        <taxon>Eukaryota</taxon>
        <taxon>Viridiplantae</taxon>
        <taxon>Streptophyta</taxon>
        <taxon>Embryophyta</taxon>
        <taxon>Tracheophyta</taxon>
        <taxon>Spermatophyta</taxon>
        <taxon>Magnoliopsida</taxon>
        <taxon>Ranunculales</taxon>
        <taxon>Menispermaceae</taxon>
        <taxon>Menispermoideae</taxon>
        <taxon>Cissampelideae</taxon>
        <taxon>Stephania</taxon>
    </lineage>
</organism>
<accession>A0AAP0J3P2</accession>
<evidence type="ECO:0000256" key="1">
    <source>
        <dbReference type="SAM" id="MobiDB-lite"/>
    </source>
</evidence>
<dbReference type="GO" id="GO:0019210">
    <property type="term" value="F:kinase inhibitor activity"/>
    <property type="evidence" value="ECO:0007669"/>
    <property type="project" value="InterPro"/>
</dbReference>
<dbReference type="GO" id="GO:0005886">
    <property type="term" value="C:plasma membrane"/>
    <property type="evidence" value="ECO:0007669"/>
    <property type="project" value="InterPro"/>
</dbReference>
<comment type="caution">
    <text evidence="2">The sequence shown here is derived from an EMBL/GenBank/DDBJ whole genome shotgun (WGS) entry which is preliminary data.</text>
</comment>
<dbReference type="PANTHER" id="PTHR33312">
    <property type="entry name" value="MEMBRANE-ASSOCIATED KINASE REGULATOR 4-RELATED"/>
    <property type="match status" value="1"/>
</dbReference>
<keyword evidence="3" id="KW-1185">Reference proteome</keyword>
<dbReference type="Proteomes" id="UP001419268">
    <property type="component" value="Unassembled WGS sequence"/>
</dbReference>
<dbReference type="InterPro" id="IPR039620">
    <property type="entry name" value="BKI1/MAKR1/3/4"/>
</dbReference>
<evidence type="ECO:0000313" key="3">
    <source>
        <dbReference type="Proteomes" id="UP001419268"/>
    </source>
</evidence>
<gene>
    <name evidence="2" type="ORF">Scep_015730</name>
</gene>
<sequence length="122" mass="12465">MSEDIGGGGGGGGHRRSFSGAIIKRCSATNKSPFSTSSSSNSSGSSSFSLSNANSSSSSGFHDLHLLKRSSSDSSEIESSIQGAIAHCKKSQQLFNKGGICSLSASMIAACEDQERPPLCRG</sequence>
<dbReference type="AlphaFoldDB" id="A0AAP0J3P2"/>
<proteinExistence type="predicted"/>